<dbReference type="Gene3D" id="3.30.559.10">
    <property type="entry name" value="Chloramphenicol acetyltransferase-like domain"/>
    <property type="match status" value="1"/>
</dbReference>
<dbReference type="PANTHER" id="PTHR45527:SF1">
    <property type="entry name" value="FATTY ACID SYNTHASE"/>
    <property type="match status" value="1"/>
</dbReference>
<dbReference type="GO" id="GO:0043041">
    <property type="term" value="P:amino acid activation for nonribosomal peptide biosynthetic process"/>
    <property type="evidence" value="ECO:0007669"/>
    <property type="project" value="TreeGrafter"/>
</dbReference>
<dbReference type="GO" id="GO:0005829">
    <property type="term" value="C:cytosol"/>
    <property type="evidence" value="ECO:0007669"/>
    <property type="project" value="TreeGrafter"/>
</dbReference>
<dbReference type="GO" id="GO:0009366">
    <property type="term" value="C:enterobactin synthetase complex"/>
    <property type="evidence" value="ECO:0007669"/>
    <property type="project" value="TreeGrafter"/>
</dbReference>
<dbReference type="SUPFAM" id="SSF52777">
    <property type="entry name" value="CoA-dependent acyltransferases"/>
    <property type="match status" value="2"/>
</dbReference>
<reference evidence="2 3" key="1">
    <citation type="submission" date="2018-08" db="EMBL/GenBank/DDBJ databases">
        <title>Recombination of ecologically and evolutionarily significant loci maintains genetic cohesion in the Pseudomonas syringae species complex.</title>
        <authorList>
            <person name="Dillon M."/>
            <person name="Thakur S."/>
            <person name="Almeida R.N.D."/>
            <person name="Weir B.S."/>
            <person name="Guttman D.S."/>
        </authorList>
    </citation>
    <scope>NUCLEOTIDE SEQUENCE [LARGE SCALE GENOMIC DNA]</scope>
    <source>
        <strain evidence="2 3">ICMP 16926</strain>
    </source>
</reference>
<protein>
    <submittedName>
        <fullName evidence="2">Amino acid adenylation</fullName>
    </submittedName>
</protein>
<dbReference type="InterPro" id="IPR001242">
    <property type="entry name" value="Condensation_dom"/>
</dbReference>
<sequence>MTSSHQHVSNNSNVSYELSSVQQGVWLGQIANSDIPLYNIGMTLEINGDLDIPMFEKAIKLVAKHNDALRLALFQEGDIARQRVLPSVDITLALVDFSDYGDSVERAQEYLQHAFSRPFNPLEGILWEAQLVRCSASRHYWLGRYHHLVMDGAGVTLFCHAVEKAYNNLLVGIDAFEDGPSYSDFLAKDQAYLNSPRLERDRSFWRERYAHIPPSLLQWSGEHAVGSMCKSGHIRSTIKRDLFNAVAAVATEHGLSPVTVFFAVVSAYFSRVGGAEEVIIGMPLHNRTTARQKQTIGMFSSVIPVGVRVDPNRSLLELMGDVAAELRRCYRHEHFPIAELNRALNIGHSRRKQIFDITLSFEKFDADFVFGGAPSKAIRMYSGFDQTPLSIAICDYYSDEDVVVDFNFNLACFRPDEVERIRDRITLLLESVAAHESTPIGQLALMGKAERRQVLVEFNATHQALQQDLLVHQLFEQQAQQQPQALALVCGD</sequence>
<name>A0A3M5L1K4_PSESX</name>
<dbReference type="Pfam" id="PF00668">
    <property type="entry name" value="Condensation"/>
    <property type="match status" value="1"/>
</dbReference>
<comment type="caution">
    <text evidence="2">The sequence shown here is derived from an EMBL/GenBank/DDBJ whole genome shotgun (WGS) entry which is preliminary data.</text>
</comment>
<dbReference type="Proteomes" id="UP000268096">
    <property type="component" value="Unassembled WGS sequence"/>
</dbReference>
<dbReference type="PANTHER" id="PTHR45527">
    <property type="entry name" value="NONRIBOSOMAL PEPTIDE SYNTHETASE"/>
    <property type="match status" value="1"/>
</dbReference>
<accession>A0A3M5L1K4</accession>
<dbReference type="InterPro" id="IPR023213">
    <property type="entry name" value="CAT-like_dom_sf"/>
</dbReference>
<dbReference type="AlphaFoldDB" id="A0A3M5L1K4"/>
<dbReference type="EMBL" id="RBTH01000340">
    <property type="protein sequence ID" value="RMT40496.1"/>
    <property type="molecule type" value="Genomic_DNA"/>
</dbReference>
<evidence type="ECO:0000313" key="3">
    <source>
        <dbReference type="Proteomes" id="UP000268096"/>
    </source>
</evidence>
<dbReference type="GO" id="GO:0047527">
    <property type="term" value="F:2,3-dihydroxybenzoate-serine ligase activity"/>
    <property type="evidence" value="ECO:0007669"/>
    <property type="project" value="TreeGrafter"/>
</dbReference>
<feature type="non-terminal residue" evidence="2">
    <location>
        <position position="492"/>
    </location>
</feature>
<dbReference type="RefSeq" id="WP_259648333.1">
    <property type="nucleotide sequence ID" value="NZ_RBTH01000340.1"/>
</dbReference>
<dbReference type="GO" id="GO:0031177">
    <property type="term" value="F:phosphopantetheine binding"/>
    <property type="evidence" value="ECO:0007669"/>
    <property type="project" value="TreeGrafter"/>
</dbReference>
<feature type="domain" description="Condensation" evidence="1">
    <location>
        <begin position="15"/>
        <end position="454"/>
    </location>
</feature>
<dbReference type="Gene3D" id="3.30.559.30">
    <property type="entry name" value="Nonribosomal peptide synthetase, condensation domain"/>
    <property type="match status" value="1"/>
</dbReference>
<evidence type="ECO:0000259" key="1">
    <source>
        <dbReference type="Pfam" id="PF00668"/>
    </source>
</evidence>
<gene>
    <name evidence="2" type="ORF">ALP48_04918</name>
</gene>
<dbReference type="GO" id="GO:0009239">
    <property type="term" value="P:enterobactin biosynthetic process"/>
    <property type="evidence" value="ECO:0007669"/>
    <property type="project" value="TreeGrafter"/>
</dbReference>
<evidence type="ECO:0000313" key="2">
    <source>
        <dbReference type="EMBL" id="RMT40496.1"/>
    </source>
</evidence>
<organism evidence="2 3">
    <name type="scientific">Pseudomonas syringae pv. solidagae</name>
    <dbReference type="NCBI Taxonomy" id="264458"/>
    <lineage>
        <taxon>Bacteria</taxon>
        <taxon>Pseudomonadati</taxon>
        <taxon>Pseudomonadota</taxon>
        <taxon>Gammaproteobacteria</taxon>
        <taxon>Pseudomonadales</taxon>
        <taxon>Pseudomonadaceae</taxon>
        <taxon>Pseudomonas</taxon>
        <taxon>Pseudomonas syringae</taxon>
    </lineage>
</organism>
<proteinExistence type="predicted"/>